<comment type="caution">
    <text evidence="1">The sequence shown here is derived from an EMBL/GenBank/DDBJ whole genome shotgun (WGS) entry which is preliminary data.</text>
</comment>
<dbReference type="Proteomes" id="UP001558652">
    <property type="component" value="Unassembled WGS sequence"/>
</dbReference>
<dbReference type="PANTHER" id="PTHR14024:SF49">
    <property type="entry name" value="LIPID STORAGE DROPLETS SURFACE-BINDING PROTEIN 1"/>
    <property type="match status" value="1"/>
</dbReference>
<evidence type="ECO:0000313" key="1">
    <source>
        <dbReference type="EMBL" id="KAL1109915.1"/>
    </source>
</evidence>
<name>A0ABD0XUI9_9HEMI</name>
<gene>
    <name evidence="1" type="ORF">AAG570_014149</name>
</gene>
<accession>A0ABD0XUI9</accession>
<dbReference type="AlphaFoldDB" id="A0ABD0XUI9"/>
<proteinExistence type="predicted"/>
<sequence>MTSTGLLLLYSWFYANRTSFLHLLLAVTIQKNSNILFLQNLNRLLSWGLGSVEGGLALLVDKTLAEVPMARKSLSLVDRILFKSLEQIEQRIPAVTYPPELLLNMTKDYLSVSVVRPVVKRADCVKKSGLSEASRYRELAASKLDTALDAADRYIDRYLPEPPADINNQPETEGESKTAHALEHANRLSKKLKRRLTNRTIAEAKALRQHGIDTINTLLYLADLMVRDPRLFAEKMRQVWANLSDDEPENQLPPANLDQLVAMFVREAARRMVHLTNFSFHFVSRLPTYSATVIQFSADLLVLGPYCAANLFGYLIKVLAQYLKHTIFFIHFHIKCRIVLTGLFRR</sequence>
<evidence type="ECO:0000313" key="2">
    <source>
        <dbReference type="Proteomes" id="UP001558652"/>
    </source>
</evidence>
<keyword evidence="2" id="KW-1185">Reference proteome</keyword>
<reference evidence="1 2" key="1">
    <citation type="submission" date="2024-07" db="EMBL/GenBank/DDBJ databases">
        <title>Chromosome-level genome assembly of the water stick insect Ranatra chinensis (Heteroptera: Nepidae).</title>
        <authorList>
            <person name="Liu X."/>
        </authorList>
    </citation>
    <scope>NUCLEOTIDE SEQUENCE [LARGE SCALE GENOMIC DNA]</scope>
    <source>
        <strain evidence="1">Cailab_2021Rc</strain>
        <tissue evidence="1">Muscle</tissue>
    </source>
</reference>
<dbReference type="EMBL" id="JBFDAA010000123">
    <property type="protein sequence ID" value="KAL1109915.1"/>
    <property type="molecule type" value="Genomic_DNA"/>
</dbReference>
<dbReference type="PANTHER" id="PTHR14024">
    <property type="entry name" value="PERILIPIN"/>
    <property type="match status" value="1"/>
</dbReference>
<protein>
    <submittedName>
        <fullName evidence="1">Uncharacterized protein</fullName>
    </submittedName>
</protein>
<organism evidence="1 2">
    <name type="scientific">Ranatra chinensis</name>
    <dbReference type="NCBI Taxonomy" id="642074"/>
    <lineage>
        <taxon>Eukaryota</taxon>
        <taxon>Metazoa</taxon>
        <taxon>Ecdysozoa</taxon>
        <taxon>Arthropoda</taxon>
        <taxon>Hexapoda</taxon>
        <taxon>Insecta</taxon>
        <taxon>Pterygota</taxon>
        <taxon>Neoptera</taxon>
        <taxon>Paraneoptera</taxon>
        <taxon>Hemiptera</taxon>
        <taxon>Heteroptera</taxon>
        <taxon>Panheteroptera</taxon>
        <taxon>Nepomorpha</taxon>
        <taxon>Nepidae</taxon>
        <taxon>Ranatrinae</taxon>
        <taxon>Ranatra</taxon>
    </lineage>
</organism>